<sequence>MQIHLPDAGADAPFAVALRAAITNRGLALNRIQAKLAERGVQVGIATLSTWQSGRRQPRPSSASVVSALEDVLELPAGWLTVRIPPAHTEPPARVRPYAVVDYAAALTRLLDDVRPEAHGKLRSVTVVEEIVIGADHSLVSKQVVQSVVAVEEADRQIVVHQGEPGSDATLIAPRGMAGCRTGRVARDAESSAVLGELLLDRTLAVGDTAVIRYAIDDRTGEPTTQYYRFHEWPGTHHVLEVQFHRDALPVRVDQFRRPHSSAPDAEHRELMMTPDGRVHVVAPSTTPGVIGITWEWD</sequence>
<evidence type="ECO:0008006" key="3">
    <source>
        <dbReference type="Google" id="ProtNLM"/>
    </source>
</evidence>
<organism evidence="1 2">
    <name type="scientific">Kribbella deserti</name>
    <dbReference type="NCBI Taxonomy" id="1926257"/>
    <lineage>
        <taxon>Bacteria</taxon>
        <taxon>Bacillati</taxon>
        <taxon>Actinomycetota</taxon>
        <taxon>Actinomycetes</taxon>
        <taxon>Propionibacteriales</taxon>
        <taxon>Kribbellaceae</taxon>
        <taxon>Kribbella</taxon>
    </lineage>
</organism>
<name>A0ABV6QT79_9ACTN</name>
<keyword evidence="2" id="KW-1185">Reference proteome</keyword>
<dbReference type="RefSeq" id="WP_380053065.1">
    <property type="nucleotide sequence ID" value="NZ_JBHLTC010000036.1"/>
</dbReference>
<dbReference type="CDD" id="cd00093">
    <property type="entry name" value="HTH_XRE"/>
    <property type="match status" value="1"/>
</dbReference>
<proteinExistence type="predicted"/>
<evidence type="ECO:0000313" key="1">
    <source>
        <dbReference type="EMBL" id="MFC0627848.1"/>
    </source>
</evidence>
<comment type="caution">
    <text evidence="1">The sequence shown here is derived from an EMBL/GenBank/DDBJ whole genome shotgun (WGS) entry which is preliminary data.</text>
</comment>
<reference evidence="1 2" key="1">
    <citation type="submission" date="2024-09" db="EMBL/GenBank/DDBJ databases">
        <authorList>
            <person name="Sun Q."/>
            <person name="Mori K."/>
        </authorList>
    </citation>
    <scope>NUCLEOTIDE SEQUENCE [LARGE SCALE GENOMIC DNA]</scope>
    <source>
        <strain evidence="1 2">CGMCC 1.15906</strain>
    </source>
</reference>
<gene>
    <name evidence="1" type="ORF">ACFFGN_27485</name>
</gene>
<dbReference type="InterPro" id="IPR001387">
    <property type="entry name" value="Cro/C1-type_HTH"/>
</dbReference>
<dbReference type="EMBL" id="JBHLTC010000036">
    <property type="protein sequence ID" value="MFC0627848.1"/>
    <property type="molecule type" value="Genomic_DNA"/>
</dbReference>
<dbReference type="Proteomes" id="UP001589890">
    <property type="component" value="Unassembled WGS sequence"/>
</dbReference>
<evidence type="ECO:0000313" key="2">
    <source>
        <dbReference type="Proteomes" id="UP001589890"/>
    </source>
</evidence>
<accession>A0ABV6QT79</accession>
<protein>
    <recommendedName>
        <fullName evidence="3">XRE family transcriptional regulator</fullName>
    </recommendedName>
</protein>